<dbReference type="EMBL" id="JAHRIP010049765">
    <property type="protein sequence ID" value="MEQ2300530.1"/>
    <property type="molecule type" value="Genomic_DNA"/>
</dbReference>
<dbReference type="Proteomes" id="UP001469553">
    <property type="component" value="Unassembled WGS sequence"/>
</dbReference>
<reference evidence="1 2" key="1">
    <citation type="submission" date="2021-06" db="EMBL/GenBank/DDBJ databases">
        <authorList>
            <person name="Palmer J.M."/>
        </authorList>
    </citation>
    <scope>NUCLEOTIDE SEQUENCE [LARGE SCALE GENOMIC DNA]</scope>
    <source>
        <strain evidence="1 2">AS_MEX2019</strain>
        <tissue evidence="1">Muscle</tissue>
    </source>
</reference>
<keyword evidence="2" id="KW-1185">Reference proteome</keyword>
<gene>
    <name evidence="1" type="ORF">AMECASPLE_026621</name>
</gene>
<evidence type="ECO:0000313" key="1">
    <source>
        <dbReference type="EMBL" id="MEQ2300530.1"/>
    </source>
</evidence>
<evidence type="ECO:0000313" key="2">
    <source>
        <dbReference type="Proteomes" id="UP001469553"/>
    </source>
</evidence>
<accession>A0ABV0Z4I0</accession>
<evidence type="ECO:0008006" key="3">
    <source>
        <dbReference type="Google" id="ProtNLM"/>
    </source>
</evidence>
<protein>
    <recommendedName>
        <fullName evidence="3">Secreted protein</fullName>
    </recommendedName>
</protein>
<proteinExistence type="predicted"/>
<name>A0ABV0Z4I0_9TELE</name>
<organism evidence="1 2">
    <name type="scientific">Ameca splendens</name>
    <dbReference type="NCBI Taxonomy" id="208324"/>
    <lineage>
        <taxon>Eukaryota</taxon>
        <taxon>Metazoa</taxon>
        <taxon>Chordata</taxon>
        <taxon>Craniata</taxon>
        <taxon>Vertebrata</taxon>
        <taxon>Euteleostomi</taxon>
        <taxon>Actinopterygii</taxon>
        <taxon>Neopterygii</taxon>
        <taxon>Teleostei</taxon>
        <taxon>Neoteleostei</taxon>
        <taxon>Acanthomorphata</taxon>
        <taxon>Ovalentaria</taxon>
        <taxon>Atherinomorphae</taxon>
        <taxon>Cyprinodontiformes</taxon>
        <taxon>Goodeidae</taxon>
        <taxon>Ameca</taxon>
    </lineage>
</organism>
<sequence length="99" mass="10319">MCGQLIAVLSTESPTAAVNLCSSFRVTLGLLAVSLINAVLARPDCNVLVGWSWSCRSISVCNIRIAKVGYVSSTMHVTSGCPQNFCPVGLTIAACDALT</sequence>
<comment type="caution">
    <text evidence="1">The sequence shown here is derived from an EMBL/GenBank/DDBJ whole genome shotgun (WGS) entry which is preliminary data.</text>
</comment>